<dbReference type="RefSeq" id="WP_116574410.1">
    <property type="nucleotide sequence ID" value="NZ_QDGZ01000013.1"/>
</dbReference>
<dbReference type="PANTHER" id="PTHR43163">
    <property type="entry name" value="DIPEPTIDE TRANSPORT SYSTEM PERMEASE PROTEIN DPPB-RELATED"/>
    <property type="match status" value="1"/>
</dbReference>
<keyword evidence="10" id="KW-1185">Reference proteome</keyword>
<feature type="transmembrane region" description="Helical" evidence="7">
    <location>
        <begin position="179"/>
        <end position="198"/>
    </location>
</feature>
<accession>A0A2T8F511</accession>
<comment type="caution">
    <text evidence="9">The sequence shown here is derived from an EMBL/GenBank/DDBJ whole genome shotgun (WGS) entry which is preliminary data.</text>
</comment>
<dbReference type="PANTHER" id="PTHR43163:SF6">
    <property type="entry name" value="DIPEPTIDE TRANSPORT SYSTEM PERMEASE PROTEIN DPPB-RELATED"/>
    <property type="match status" value="1"/>
</dbReference>
<evidence type="ECO:0000313" key="9">
    <source>
        <dbReference type="EMBL" id="PVG80793.1"/>
    </source>
</evidence>
<dbReference type="Pfam" id="PF19300">
    <property type="entry name" value="BPD_transp_1_N"/>
    <property type="match status" value="1"/>
</dbReference>
<comment type="similarity">
    <text evidence="7">Belongs to the binding-protein-dependent transport system permease family.</text>
</comment>
<evidence type="ECO:0000313" key="10">
    <source>
        <dbReference type="Proteomes" id="UP000246018"/>
    </source>
</evidence>
<sequence length="321" mass="34476">MLKMTAARLGSAVPVLLLISVVAFTLLRLAPGDPALLSVGMEAPPEALAKARADMRLDDPMWVQYFSWLADMVRGDLGTSYSDKAPVTDAIGDRLPITVQLAVMALLFIGIVGIPLGVISALRANKLTDQLIRIASLGGISVPNFVVALFLVLIFGWWFPGIMPYQGFTPIGEDVVESLRSTLLPAVALAAPQVGLVARLTRSSMLEVLSQDYVSAARAMGVRERVIIWKDTLRNALLPVITVLGVQTGFLLGGSVVVETVFGIPGLGRLLVESFAIRDYPVTIGVMMFIAVVFVFVNIVVDLLYGVINPRIRVGYASGKE</sequence>
<dbReference type="GO" id="GO:0005886">
    <property type="term" value="C:plasma membrane"/>
    <property type="evidence" value="ECO:0007669"/>
    <property type="project" value="UniProtKB-SubCell"/>
</dbReference>
<dbReference type="Proteomes" id="UP000246018">
    <property type="component" value="Unassembled WGS sequence"/>
</dbReference>
<dbReference type="InterPro" id="IPR035906">
    <property type="entry name" value="MetI-like_sf"/>
</dbReference>
<evidence type="ECO:0000256" key="4">
    <source>
        <dbReference type="ARBA" id="ARBA00022692"/>
    </source>
</evidence>
<keyword evidence="4 7" id="KW-0812">Transmembrane</keyword>
<keyword evidence="2 7" id="KW-0813">Transport</keyword>
<dbReference type="SUPFAM" id="SSF161098">
    <property type="entry name" value="MetI-like"/>
    <property type="match status" value="1"/>
</dbReference>
<feature type="transmembrane region" description="Helical" evidence="7">
    <location>
        <begin position="101"/>
        <end position="122"/>
    </location>
</feature>
<dbReference type="CDD" id="cd06261">
    <property type="entry name" value="TM_PBP2"/>
    <property type="match status" value="1"/>
</dbReference>
<dbReference type="AlphaFoldDB" id="A0A2T8F511"/>
<evidence type="ECO:0000256" key="3">
    <source>
        <dbReference type="ARBA" id="ARBA00022475"/>
    </source>
</evidence>
<gene>
    <name evidence="9" type="ORF">DDE18_21315</name>
</gene>
<dbReference type="Pfam" id="PF00528">
    <property type="entry name" value="BPD_transp_1"/>
    <property type="match status" value="1"/>
</dbReference>
<dbReference type="GO" id="GO:0055085">
    <property type="term" value="P:transmembrane transport"/>
    <property type="evidence" value="ECO:0007669"/>
    <property type="project" value="InterPro"/>
</dbReference>
<evidence type="ECO:0000256" key="7">
    <source>
        <dbReference type="RuleBase" id="RU363032"/>
    </source>
</evidence>
<evidence type="ECO:0000259" key="8">
    <source>
        <dbReference type="PROSITE" id="PS50928"/>
    </source>
</evidence>
<feature type="transmembrane region" description="Helical" evidence="7">
    <location>
        <begin position="134"/>
        <end position="159"/>
    </location>
</feature>
<feature type="transmembrane region" description="Helical" evidence="7">
    <location>
        <begin position="284"/>
        <end position="308"/>
    </location>
</feature>
<proteinExistence type="inferred from homology"/>
<dbReference type="InterPro" id="IPR000515">
    <property type="entry name" value="MetI-like"/>
</dbReference>
<feature type="transmembrane region" description="Helical" evidence="7">
    <location>
        <begin position="237"/>
        <end position="264"/>
    </location>
</feature>
<dbReference type="PROSITE" id="PS50928">
    <property type="entry name" value="ABC_TM1"/>
    <property type="match status" value="1"/>
</dbReference>
<keyword evidence="6 7" id="KW-0472">Membrane</keyword>
<protein>
    <submittedName>
        <fullName evidence="9">Peptide ABC transporter</fullName>
    </submittedName>
</protein>
<dbReference type="EMBL" id="QDGZ01000013">
    <property type="protein sequence ID" value="PVG80793.1"/>
    <property type="molecule type" value="Genomic_DNA"/>
</dbReference>
<evidence type="ECO:0000256" key="5">
    <source>
        <dbReference type="ARBA" id="ARBA00022989"/>
    </source>
</evidence>
<name>A0A2T8F511_9ACTN</name>
<dbReference type="OrthoDB" id="147688at2"/>
<evidence type="ECO:0000256" key="2">
    <source>
        <dbReference type="ARBA" id="ARBA00022448"/>
    </source>
</evidence>
<reference evidence="9 10" key="1">
    <citation type="submission" date="2018-04" db="EMBL/GenBank/DDBJ databases">
        <title>Genome of Nocardioides gansuensis WSJ-1.</title>
        <authorList>
            <person name="Wu S."/>
            <person name="Wang G."/>
        </authorList>
    </citation>
    <scope>NUCLEOTIDE SEQUENCE [LARGE SCALE GENOMIC DNA]</scope>
    <source>
        <strain evidence="9 10">WSJ-1</strain>
    </source>
</reference>
<feature type="domain" description="ABC transmembrane type-1" evidence="8">
    <location>
        <begin position="95"/>
        <end position="305"/>
    </location>
</feature>
<organism evidence="9 10">
    <name type="scientific">Nocardioides gansuensis</name>
    <dbReference type="NCBI Taxonomy" id="2138300"/>
    <lineage>
        <taxon>Bacteria</taxon>
        <taxon>Bacillati</taxon>
        <taxon>Actinomycetota</taxon>
        <taxon>Actinomycetes</taxon>
        <taxon>Propionibacteriales</taxon>
        <taxon>Nocardioidaceae</taxon>
        <taxon>Nocardioides</taxon>
    </lineage>
</organism>
<evidence type="ECO:0000256" key="1">
    <source>
        <dbReference type="ARBA" id="ARBA00004651"/>
    </source>
</evidence>
<dbReference type="Gene3D" id="1.10.3720.10">
    <property type="entry name" value="MetI-like"/>
    <property type="match status" value="1"/>
</dbReference>
<keyword evidence="3" id="KW-1003">Cell membrane</keyword>
<evidence type="ECO:0000256" key="6">
    <source>
        <dbReference type="ARBA" id="ARBA00023136"/>
    </source>
</evidence>
<dbReference type="InterPro" id="IPR045621">
    <property type="entry name" value="BPD_transp_1_N"/>
</dbReference>
<keyword evidence="5 7" id="KW-1133">Transmembrane helix</keyword>
<comment type="subcellular location">
    <subcellularLocation>
        <location evidence="1 7">Cell membrane</location>
        <topology evidence="1 7">Multi-pass membrane protein</topology>
    </subcellularLocation>
</comment>